<dbReference type="EMBL" id="JAVHUY010000053">
    <property type="protein sequence ID" value="MDQ7910225.1"/>
    <property type="molecule type" value="Genomic_DNA"/>
</dbReference>
<keyword evidence="5 8" id="KW-0119">Carbohydrate metabolism</keyword>
<keyword evidence="2 10" id="KW-0732">Signal</keyword>
<feature type="domain" description="CBM2" evidence="11">
    <location>
        <begin position="26"/>
        <end position="133"/>
    </location>
</feature>
<evidence type="ECO:0000256" key="9">
    <source>
        <dbReference type="SAM" id="MobiDB-lite"/>
    </source>
</evidence>
<feature type="compositionally biased region" description="Pro residues" evidence="9">
    <location>
        <begin position="135"/>
        <end position="152"/>
    </location>
</feature>
<dbReference type="Pfam" id="PF00553">
    <property type="entry name" value="CBM_2"/>
    <property type="match status" value="1"/>
</dbReference>
<dbReference type="InterPro" id="IPR001919">
    <property type="entry name" value="CBD2"/>
</dbReference>
<evidence type="ECO:0000256" key="7">
    <source>
        <dbReference type="ARBA" id="ARBA00023326"/>
    </source>
</evidence>
<dbReference type="PROSITE" id="PS51173">
    <property type="entry name" value="CBM2"/>
    <property type="match status" value="1"/>
</dbReference>
<dbReference type="PANTHER" id="PTHR34142:SF1">
    <property type="entry name" value="GLYCOSIDE HYDROLASE FAMILY 5 DOMAIN-CONTAINING PROTEIN"/>
    <property type="match status" value="1"/>
</dbReference>
<evidence type="ECO:0000256" key="2">
    <source>
        <dbReference type="ARBA" id="ARBA00022729"/>
    </source>
</evidence>
<sequence>MARVRLVLAALLALGAGAAGILVAAAPAQAAGVTATFSKVQDWGSGYEAKMTITNGTGATLSGWTVAFDLAAGTSVGSYWDALLTSSGNRHSFRNRDYNGTLGAGASTTFGWIGSGAGVPTGCTINGAPCGGGPAPSPSPSSPPASTPPPTSGTPVARNGQLRVCGTKLCNQQGQPVQLRGMSTHGIQWFPNCYGNAAFDALATDWRADVVRISMYVQEGGYETDPRLFTDRVHSYIEQVSARGMYVIVDWHMLDPGDPNYNLSRARTFFTEIAQRHAGKPNILYEVANEPSGVSWSSIKSYAEQIIPVIRAQDPDGVVLVGTRAWSSLGVSEGASESEVAGNPVNAANVMYTFHFYAASHGQSYLDTLSRAADRIPMFVTEFGTQTSSGDGANDFNRAQQYLDLMARKQISWVNWNFSDDTRSGAVLTTGTCPNGPYAGTSRLKPAGSWIRDRIRNR</sequence>
<gene>
    <name evidence="12" type="ORF">RB614_37605</name>
</gene>
<evidence type="ECO:0000259" key="11">
    <source>
        <dbReference type="PROSITE" id="PS51173"/>
    </source>
</evidence>
<dbReference type="SMART" id="SM00637">
    <property type="entry name" value="CBD_II"/>
    <property type="match status" value="1"/>
</dbReference>
<dbReference type="Gene3D" id="2.60.40.290">
    <property type="match status" value="1"/>
</dbReference>
<evidence type="ECO:0000256" key="6">
    <source>
        <dbReference type="ARBA" id="ARBA00023295"/>
    </source>
</evidence>
<dbReference type="PROSITE" id="PS00659">
    <property type="entry name" value="GLYCOSYL_HYDROL_F5"/>
    <property type="match status" value="1"/>
</dbReference>
<comment type="catalytic activity">
    <reaction evidence="1 8">
        <text>Endohydrolysis of (1-&gt;4)-beta-D-glucosidic linkages in cellulose, lichenin and cereal beta-D-glucans.</text>
        <dbReference type="EC" id="3.2.1.4"/>
    </reaction>
</comment>
<feature type="signal peptide" evidence="10">
    <location>
        <begin position="1"/>
        <end position="30"/>
    </location>
</feature>
<dbReference type="SUPFAM" id="SSF51445">
    <property type="entry name" value="(Trans)glycosidases"/>
    <property type="match status" value="1"/>
</dbReference>
<keyword evidence="7 8" id="KW-0624">Polysaccharide degradation</keyword>
<dbReference type="Gene3D" id="3.20.20.80">
    <property type="entry name" value="Glycosidases"/>
    <property type="match status" value="1"/>
</dbReference>
<keyword evidence="3 8" id="KW-0378">Hydrolase</keyword>
<dbReference type="InterPro" id="IPR017853">
    <property type="entry name" value="GH"/>
</dbReference>
<keyword evidence="13" id="KW-1185">Reference proteome</keyword>
<proteinExistence type="inferred from homology"/>
<dbReference type="InterPro" id="IPR008965">
    <property type="entry name" value="CBM2/CBM3_carb-bd_dom_sf"/>
</dbReference>
<evidence type="ECO:0000256" key="1">
    <source>
        <dbReference type="ARBA" id="ARBA00000966"/>
    </source>
</evidence>
<comment type="similarity">
    <text evidence="8">Belongs to the glycosyl hydrolase 5 (cellulase A) family.</text>
</comment>
<dbReference type="InterPro" id="IPR018087">
    <property type="entry name" value="Glyco_hydro_5_CS"/>
</dbReference>
<dbReference type="Proteomes" id="UP001230908">
    <property type="component" value="Unassembled WGS sequence"/>
</dbReference>
<name>A0ABU0ZTB8_9ACTN</name>
<dbReference type="RefSeq" id="WP_308717475.1">
    <property type="nucleotide sequence ID" value="NZ_JAVHUY010000053.1"/>
</dbReference>
<keyword evidence="4 8" id="KW-0136">Cellulose degradation</keyword>
<feature type="region of interest" description="Disordered" evidence="9">
    <location>
        <begin position="130"/>
        <end position="158"/>
    </location>
</feature>
<organism evidence="12 13">
    <name type="scientific">Phytohabitans maris</name>
    <dbReference type="NCBI Taxonomy" id="3071409"/>
    <lineage>
        <taxon>Bacteria</taxon>
        <taxon>Bacillati</taxon>
        <taxon>Actinomycetota</taxon>
        <taxon>Actinomycetes</taxon>
        <taxon>Micromonosporales</taxon>
        <taxon>Micromonosporaceae</taxon>
    </lineage>
</organism>
<evidence type="ECO:0000313" key="13">
    <source>
        <dbReference type="Proteomes" id="UP001230908"/>
    </source>
</evidence>
<dbReference type="EC" id="3.2.1.4" evidence="8"/>
<dbReference type="InterPro" id="IPR012291">
    <property type="entry name" value="CBM2_carb-bd_dom_sf"/>
</dbReference>
<evidence type="ECO:0000256" key="4">
    <source>
        <dbReference type="ARBA" id="ARBA00023001"/>
    </source>
</evidence>
<evidence type="ECO:0000256" key="5">
    <source>
        <dbReference type="ARBA" id="ARBA00023277"/>
    </source>
</evidence>
<accession>A0ABU0ZTB8</accession>
<comment type="caution">
    <text evidence="12">The sequence shown here is derived from an EMBL/GenBank/DDBJ whole genome shotgun (WGS) entry which is preliminary data.</text>
</comment>
<evidence type="ECO:0000256" key="3">
    <source>
        <dbReference type="ARBA" id="ARBA00022801"/>
    </source>
</evidence>
<evidence type="ECO:0000313" key="12">
    <source>
        <dbReference type="EMBL" id="MDQ7910225.1"/>
    </source>
</evidence>
<evidence type="ECO:0000256" key="8">
    <source>
        <dbReference type="RuleBase" id="RU361153"/>
    </source>
</evidence>
<keyword evidence="6 8" id="KW-0326">Glycosidase</keyword>
<protein>
    <recommendedName>
        <fullName evidence="8">Endoglucanase</fullName>
        <ecNumber evidence="8">3.2.1.4</ecNumber>
    </recommendedName>
</protein>
<dbReference type="PANTHER" id="PTHR34142">
    <property type="entry name" value="ENDO-BETA-1,4-GLUCANASE A"/>
    <property type="match status" value="1"/>
</dbReference>
<evidence type="ECO:0000256" key="10">
    <source>
        <dbReference type="SAM" id="SignalP"/>
    </source>
</evidence>
<dbReference type="SUPFAM" id="SSF49384">
    <property type="entry name" value="Carbohydrate-binding domain"/>
    <property type="match status" value="1"/>
</dbReference>
<dbReference type="InterPro" id="IPR001547">
    <property type="entry name" value="Glyco_hydro_5"/>
</dbReference>
<reference evidence="12 13" key="1">
    <citation type="submission" date="2023-08" db="EMBL/GenBank/DDBJ databases">
        <title>Phytohabitans sansha sp. nov., isolated from marine sediment.</title>
        <authorList>
            <person name="Zhao Y."/>
            <person name="Yi K."/>
        </authorList>
    </citation>
    <scope>NUCLEOTIDE SEQUENCE [LARGE SCALE GENOMIC DNA]</scope>
    <source>
        <strain evidence="12 13">ZYX-F-186</strain>
    </source>
</reference>
<dbReference type="Pfam" id="PF00150">
    <property type="entry name" value="Cellulase"/>
    <property type="match status" value="1"/>
</dbReference>
<feature type="chain" id="PRO_5045291232" description="Endoglucanase" evidence="10">
    <location>
        <begin position="31"/>
        <end position="458"/>
    </location>
</feature>